<organism evidence="1 2">
    <name type="scientific">Pinibacter soli</name>
    <dbReference type="NCBI Taxonomy" id="3044211"/>
    <lineage>
        <taxon>Bacteria</taxon>
        <taxon>Pseudomonadati</taxon>
        <taxon>Bacteroidota</taxon>
        <taxon>Chitinophagia</taxon>
        <taxon>Chitinophagales</taxon>
        <taxon>Chitinophagaceae</taxon>
        <taxon>Pinibacter</taxon>
    </lineage>
</organism>
<sequence>MSNHNRYFKVEVLNPIGVFNHWVTNFNKPSFIDAHYQYADNTAKWKISASEISFQDYKTATGI</sequence>
<accession>A0ABT6R9S4</accession>
<proteinExistence type="predicted"/>
<dbReference type="EMBL" id="JASBRG010000003">
    <property type="protein sequence ID" value="MDI3319161.1"/>
    <property type="molecule type" value="Genomic_DNA"/>
</dbReference>
<reference evidence="1 2" key="1">
    <citation type="submission" date="2023-05" db="EMBL/GenBank/DDBJ databases">
        <title>Genome sequence of Pinibacter sp. MAH-24.</title>
        <authorList>
            <person name="Huq M.A."/>
        </authorList>
    </citation>
    <scope>NUCLEOTIDE SEQUENCE [LARGE SCALE GENOMIC DNA]</scope>
    <source>
        <strain evidence="1 2">MAH-24</strain>
    </source>
</reference>
<gene>
    <name evidence="1" type="ORF">QJ048_05220</name>
</gene>
<evidence type="ECO:0000313" key="1">
    <source>
        <dbReference type="EMBL" id="MDI3319161.1"/>
    </source>
</evidence>
<dbReference type="RefSeq" id="WP_282333276.1">
    <property type="nucleotide sequence ID" value="NZ_JASBRG010000003.1"/>
</dbReference>
<comment type="caution">
    <text evidence="1">The sequence shown here is derived from an EMBL/GenBank/DDBJ whole genome shotgun (WGS) entry which is preliminary data.</text>
</comment>
<dbReference type="Proteomes" id="UP001226434">
    <property type="component" value="Unassembled WGS sequence"/>
</dbReference>
<protein>
    <submittedName>
        <fullName evidence="1">Uncharacterized protein</fullName>
    </submittedName>
</protein>
<keyword evidence="2" id="KW-1185">Reference proteome</keyword>
<evidence type="ECO:0000313" key="2">
    <source>
        <dbReference type="Proteomes" id="UP001226434"/>
    </source>
</evidence>
<name>A0ABT6R9S4_9BACT</name>